<dbReference type="InterPro" id="IPR008471">
    <property type="entry name" value="MnmC-like_methylTransf"/>
</dbReference>
<name>D5V4X0_ARCNC</name>
<proteinExistence type="predicted"/>
<dbReference type="Gene3D" id="3.40.50.150">
    <property type="entry name" value="Vaccinia Virus protein VP39"/>
    <property type="match status" value="1"/>
</dbReference>
<dbReference type="KEGG" id="ant:Arnit_0266"/>
<dbReference type="Proteomes" id="UP000000939">
    <property type="component" value="Chromosome"/>
</dbReference>
<accession>D5V4X0</accession>
<dbReference type="Pfam" id="PF05430">
    <property type="entry name" value="Methyltransf_30"/>
    <property type="match status" value="1"/>
</dbReference>
<dbReference type="RefSeq" id="WP_013134077.1">
    <property type="nucleotide sequence ID" value="NC_014166.1"/>
</dbReference>
<gene>
    <name evidence="2" type="ordered locus">Arnit_0266</name>
</gene>
<dbReference type="HOGENOM" id="CLU_061971_0_0_7"/>
<evidence type="ECO:0000313" key="2">
    <source>
        <dbReference type="EMBL" id="ADG91932.1"/>
    </source>
</evidence>
<dbReference type="OrthoDB" id="9786494at2"/>
<evidence type="ECO:0000313" key="3">
    <source>
        <dbReference type="Proteomes" id="UP000000939"/>
    </source>
</evidence>
<sequence>MNNPIQTIDGSNTLYSTKYNQHFHDLKTGAIKESLNKHVIPALTLKKDLKKLKILDICFGIGYNTFSTIYYILENNLNINLEIYSPELDEELVRSLDKFDFPKEFEKIKHIIDSIAKTFSYEDANIKIEVFIGDARKYIRTLNNIDIVYQDAFSSDVNKELWSVEYFQDIFKLCKNGAVMTTYSISTNVRLSMYEAGFYIYEINPSGNRKQTIALKNKKDIEAKYIDMELKKSRNKEAKAFYD</sequence>
<dbReference type="AlphaFoldDB" id="D5V4X0"/>
<dbReference type="STRING" id="572480.Arnit_0266"/>
<dbReference type="EMBL" id="CP001999">
    <property type="protein sequence ID" value="ADG91932.1"/>
    <property type="molecule type" value="Genomic_DNA"/>
</dbReference>
<dbReference type="GO" id="GO:0016645">
    <property type="term" value="F:oxidoreductase activity, acting on the CH-NH group of donors"/>
    <property type="evidence" value="ECO:0007669"/>
    <property type="project" value="InterPro"/>
</dbReference>
<keyword evidence="3" id="KW-1185">Reference proteome</keyword>
<reference evidence="2 3" key="1">
    <citation type="journal article" date="2010" name="Stand. Genomic Sci.">
        <title>Complete genome sequence of Arcobacter nitrofigilis type strain (CI).</title>
        <authorList>
            <person name="Pati A."/>
            <person name="Gronow S."/>
            <person name="Lapidus A."/>
            <person name="Copeland A."/>
            <person name="Glavina Del Rio T."/>
            <person name="Nolan M."/>
            <person name="Lucas S."/>
            <person name="Tice H."/>
            <person name="Cheng J.F."/>
            <person name="Han C."/>
            <person name="Chertkov O."/>
            <person name="Bruce D."/>
            <person name="Tapia R."/>
            <person name="Goodwin L."/>
            <person name="Pitluck S."/>
            <person name="Liolios K."/>
            <person name="Ivanova N."/>
            <person name="Mavromatis K."/>
            <person name="Chen A."/>
            <person name="Palaniappan K."/>
            <person name="Land M."/>
            <person name="Hauser L."/>
            <person name="Chang Y.J."/>
            <person name="Jeffries C.D."/>
            <person name="Detter J.C."/>
            <person name="Rohde M."/>
            <person name="Goker M."/>
            <person name="Bristow J."/>
            <person name="Eisen J.A."/>
            <person name="Markowitz V."/>
            <person name="Hugenholtz P."/>
            <person name="Klenk H.P."/>
            <person name="Kyrpides N.C."/>
        </authorList>
    </citation>
    <scope>NUCLEOTIDE SEQUENCE [LARGE SCALE GENOMIC DNA]</scope>
    <source>
        <strain evidence="3">ATCC 33309 / DSM 7299 / CCUG 15893 / LMG 7604 / NCTC 12251 / CI</strain>
    </source>
</reference>
<feature type="domain" description="MnmC-like methyltransferase" evidence="1">
    <location>
        <begin position="117"/>
        <end position="213"/>
    </location>
</feature>
<dbReference type="InterPro" id="IPR029063">
    <property type="entry name" value="SAM-dependent_MTases_sf"/>
</dbReference>
<dbReference type="eggNOG" id="COG4121">
    <property type="taxonomic scope" value="Bacteria"/>
</dbReference>
<evidence type="ECO:0000259" key="1">
    <source>
        <dbReference type="Pfam" id="PF05430"/>
    </source>
</evidence>
<organism evidence="2 3">
    <name type="scientific">Arcobacter nitrofigilis (strain ATCC 33309 / DSM 7299 / CCUG 15893 / LMG 7604 / NCTC 12251 / CI)</name>
    <name type="common">Campylobacter nitrofigilis</name>
    <dbReference type="NCBI Taxonomy" id="572480"/>
    <lineage>
        <taxon>Bacteria</taxon>
        <taxon>Pseudomonadati</taxon>
        <taxon>Campylobacterota</taxon>
        <taxon>Epsilonproteobacteria</taxon>
        <taxon>Campylobacterales</taxon>
        <taxon>Arcobacteraceae</taxon>
        <taxon>Arcobacter</taxon>
    </lineage>
</organism>
<dbReference type="PANTHER" id="PTHR39963">
    <property type="entry name" value="SLL0983 PROTEIN"/>
    <property type="match status" value="1"/>
</dbReference>
<dbReference type="PANTHER" id="PTHR39963:SF1">
    <property type="entry name" value="MNMC-LIKE METHYLTRANSFERASE DOMAIN-CONTAINING PROTEIN"/>
    <property type="match status" value="1"/>
</dbReference>
<protein>
    <recommendedName>
        <fullName evidence="1">MnmC-like methyltransferase domain-containing protein</fullName>
    </recommendedName>
</protein>
<dbReference type="SUPFAM" id="SSF53335">
    <property type="entry name" value="S-adenosyl-L-methionine-dependent methyltransferases"/>
    <property type="match status" value="1"/>
</dbReference>